<dbReference type="PROSITE" id="PS51471">
    <property type="entry name" value="FE2OG_OXY"/>
    <property type="match status" value="1"/>
</dbReference>
<dbReference type="FunCoup" id="A0A1Y1YET9">
    <property type="interactions" value="6"/>
</dbReference>
<dbReference type="Proteomes" id="UP000193498">
    <property type="component" value="Unassembled WGS sequence"/>
</dbReference>
<dbReference type="Pfam" id="PF14226">
    <property type="entry name" value="DIOX_N"/>
    <property type="match status" value="1"/>
</dbReference>
<organism evidence="3 4">
    <name type="scientific">Basidiobolus meristosporus CBS 931.73</name>
    <dbReference type="NCBI Taxonomy" id="1314790"/>
    <lineage>
        <taxon>Eukaryota</taxon>
        <taxon>Fungi</taxon>
        <taxon>Fungi incertae sedis</taxon>
        <taxon>Zoopagomycota</taxon>
        <taxon>Entomophthoromycotina</taxon>
        <taxon>Basidiobolomycetes</taxon>
        <taxon>Basidiobolales</taxon>
        <taxon>Basidiobolaceae</taxon>
        <taxon>Basidiobolus</taxon>
    </lineage>
</organism>
<dbReference type="PANTHER" id="PTHR47990">
    <property type="entry name" value="2-OXOGLUTARATE (2OG) AND FE(II)-DEPENDENT OXYGENASE SUPERFAMILY PROTEIN-RELATED"/>
    <property type="match status" value="1"/>
</dbReference>
<evidence type="ECO:0000256" key="1">
    <source>
        <dbReference type="RuleBase" id="RU003682"/>
    </source>
</evidence>
<evidence type="ECO:0000313" key="4">
    <source>
        <dbReference type="Proteomes" id="UP000193498"/>
    </source>
</evidence>
<name>A0A1Y1YET9_9FUNG</name>
<dbReference type="InterPro" id="IPR044861">
    <property type="entry name" value="IPNS-like_FE2OG_OXY"/>
</dbReference>
<dbReference type="InterPro" id="IPR005123">
    <property type="entry name" value="Oxoglu/Fe-dep_dioxygenase_dom"/>
</dbReference>
<comment type="similarity">
    <text evidence="1">Belongs to the iron/ascorbate-dependent oxidoreductase family.</text>
</comment>
<dbReference type="InterPro" id="IPR050231">
    <property type="entry name" value="Iron_ascorbate_oxido_reductase"/>
</dbReference>
<keyword evidence="4" id="KW-1185">Reference proteome</keyword>
<accession>A0A1Y1YET9</accession>
<protein>
    <submittedName>
        <fullName evidence="3">Clavaminate synthase-like protein</fullName>
    </submittedName>
</protein>
<dbReference type="Gene3D" id="2.60.120.330">
    <property type="entry name" value="B-lactam Antibiotic, Isopenicillin N Synthase, Chain"/>
    <property type="match status" value="1"/>
</dbReference>
<evidence type="ECO:0000313" key="3">
    <source>
        <dbReference type="EMBL" id="ORX96104.1"/>
    </source>
</evidence>
<evidence type="ECO:0000259" key="2">
    <source>
        <dbReference type="PROSITE" id="PS51471"/>
    </source>
</evidence>
<dbReference type="InterPro" id="IPR027443">
    <property type="entry name" value="IPNS-like_sf"/>
</dbReference>
<feature type="domain" description="Fe2OG dioxygenase" evidence="2">
    <location>
        <begin position="181"/>
        <end position="287"/>
    </location>
</feature>
<keyword evidence="1" id="KW-0408">Iron</keyword>
<sequence>MTVTNELIPVLDLSLWVSSDLNKKRLFLQSLRHALIHVGFFYVKNHAVSPELMAGILQQTKEFFNLPIEEKQSLKMENSPQFRGYTAMKHEITDNKQDNREQIDFGSELPVRSDLDSNSPLFLRLTGPNQWPNENLLPSFKPTVLEFMNETERVALTLIQAISEILGLPTDFFDPTFREEPYYRLKVVRYPSMGDPVDQPENHGLGVGPHKDYGFLTILLQDEVGGLQIQTQEGQWFDAPSIPDTFVVNIGEAFERLTKRCFIATTHRVLNNRSGKDRFSVPFFFNPSLSAHVPDIEVPEDIMVESSQTYISDVKQHQLLQHPQYGVNALGGLSRSHHAVVERHYPELL</sequence>
<dbReference type="AlphaFoldDB" id="A0A1Y1YET9"/>
<dbReference type="OrthoDB" id="288590at2759"/>
<keyword evidence="1" id="KW-0479">Metal-binding</keyword>
<dbReference type="GO" id="GO:0016491">
    <property type="term" value="F:oxidoreductase activity"/>
    <property type="evidence" value="ECO:0007669"/>
    <property type="project" value="UniProtKB-KW"/>
</dbReference>
<dbReference type="GO" id="GO:0046872">
    <property type="term" value="F:metal ion binding"/>
    <property type="evidence" value="ECO:0007669"/>
    <property type="project" value="UniProtKB-KW"/>
</dbReference>
<dbReference type="InParanoid" id="A0A1Y1YET9"/>
<dbReference type="Pfam" id="PF03171">
    <property type="entry name" value="2OG-FeII_Oxy"/>
    <property type="match status" value="1"/>
</dbReference>
<comment type="caution">
    <text evidence="3">The sequence shown here is derived from an EMBL/GenBank/DDBJ whole genome shotgun (WGS) entry which is preliminary data.</text>
</comment>
<proteinExistence type="inferred from homology"/>
<dbReference type="PRINTS" id="PR00682">
    <property type="entry name" value="IPNSYNTHASE"/>
</dbReference>
<reference evidence="3 4" key="1">
    <citation type="submission" date="2016-07" db="EMBL/GenBank/DDBJ databases">
        <title>Pervasive Adenine N6-methylation of Active Genes in Fungi.</title>
        <authorList>
            <consortium name="DOE Joint Genome Institute"/>
            <person name="Mondo S.J."/>
            <person name="Dannebaum R.O."/>
            <person name="Kuo R.C."/>
            <person name="Labutti K."/>
            <person name="Haridas S."/>
            <person name="Kuo A."/>
            <person name="Salamov A."/>
            <person name="Ahrendt S.R."/>
            <person name="Lipzen A."/>
            <person name="Sullivan W."/>
            <person name="Andreopoulos W.B."/>
            <person name="Clum A."/>
            <person name="Lindquist E."/>
            <person name="Daum C."/>
            <person name="Ramamoorthy G.K."/>
            <person name="Gryganskyi A."/>
            <person name="Culley D."/>
            <person name="Magnuson J.K."/>
            <person name="James T.Y."/>
            <person name="O'Malley M.A."/>
            <person name="Stajich J.E."/>
            <person name="Spatafora J.W."/>
            <person name="Visel A."/>
            <person name="Grigoriev I.V."/>
        </authorList>
    </citation>
    <scope>NUCLEOTIDE SEQUENCE [LARGE SCALE GENOMIC DNA]</scope>
    <source>
        <strain evidence="3 4">CBS 931.73</strain>
    </source>
</reference>
<gene>
    <name evidence="3" type="ORF">K493DRAFT_218131</name>
</gene>
<dbReference type="SUPFAM" id="SSF51197">
    <property type="entry name" value="Clavaminate synthase-like"/>
    <property type="match status" value="1"/>
</dbReference>
<dbReference type="EMBL" id="MCFE01000161">
    <property type="protein sequence ID" value="ORX96104.1"/>
    <property type="molecule type" value="Genomic_DNA"/>
</dbReference>
<dbReference type="InterPro" id="IPR026992">
    <property type="entry name" value="DIOX_N"/>
</dbReference>
<keyword evidence="1" id="KW-0560">Oxidoreductase</keyword>
<dbReference type="STRING" id="1314790.A0A1Y1YET9"/>